<proteinExistence type="predicted"/>
<dbReference type="PANTHER" id="PTHR47756:SF2">
    <property type="entry name" value="BLL6612 PROTEIN"/>
    <property type="match status" value="1"/>
</dbReference>
<gene>
    <name evidence="3" type="ORF">KD146_13165</name>
</gene>
<dbReference type="Pfam" id="PF04542">
    <property type="entry name" value="Sigma70_r2"/>
    <property type="match status" value="1"/>
</dbReference>
<feature type="domain" description="DUF6596" evidence="2">
    <location>
        <begin position="185"/>
        <end position="287"/>
    </location>
</feature>
<keyword evidence="4" id="KW-1185">Reference proteome</keyword>
<dbReference type="Proteomes" id="UP000678281">
    <property type="component" value="Unassembled WGS sequence"/>
</dbReference>
<name>A0A942E7R8_9HYPH</name>
<feature type="domain" description="RNA polymerase sigma-70 region 2" evidence="1">
    <location>
        <begin position="12"/>
        <end position="79"/>
    </location>
</feature>
<dbReference type="InterPro" id="IPR014284">
    <property type="entry name" value="RNA_pol_sigma-70_dom"/>
</dbReference>
<dbReference type="InterPro" id="IPR036388">
    <property type="entry name" value="WH-like_DNA-bd_sf"/>
</dbReference>
<reference evidence="3" key="1">
    <citation type="submission" date="2021-04" db="EMBL/GenBank/DDBJ databases">
        <title>Devosia litorisediminis sp. nov., isolated from a sand dune.</title>
        <authorList>
            <person name="Park S."/>
            <person name="Yoon J.-H."/>
        </authorList>
    </citation>
    <scope>NUCLEOTIDE SEQUENCE</scope>
    <source>
        <strain evidence="3">BSSL-BM10</strain>
    </source>
</reference>
<dbReference type="RefSeq" id="WP_212659292.1">
    <property type="nucleotide sequence ID" value="NZ_JAGXTP010000002.1"/>
</dbReference>
<dbReference type="NCBIfam" id="TIGR02937">
    <property type="entry name" value="sigma70-ECF"/>
    <property type="match status" value="1"/>
</dbReference>
<evidence type="ECO:0000313" key="3">
    <source>
        <dbReference type="EMBL" id="MBS3849648.1"/>
    </source>
</evidence>
<dbReference type="InterPro" id="IPR046531">
    <property type="entry name" value="DUF6596"/>
</dbReference>
<dbReference type="Gene3D" id="1.10.10.10">
    <property type="entry name" value="Winged helix-like DNA-binding domain superfamily/Winged helix DNA-binding domain"/>
    <property type="match status" value="1"/>
</dbReference>
<protein>
    <submittedName>
        <fullName evidence="3">Sigma-70 family RNA polymerase sigma factor</fullName>
    </submittedName>
</protein>
<dbReference type="PANTHER" id="PTHR47756">
    <property type="entry name" value="BLL6612 PROTEIN-RELATED"/>
    <property type="match status" value="1"/>
</dbReference>
<dbReference type="GO" id="GO:0006352">
    <property type="term" value="P:DNA-templated transcription initiation"/>
    <property type="evidence" value="ECO:0007669"/>
    <property type="project" value="InterPro"/>
</dbReference>
<evidence type="ECO:0000313" key="4">
    <source>
        <dbReference type="Proteomes" id="UP000678281"/>
    </source>
</evidence>
<dbReference type="SUPFAM" id="SSF88946">
    <property type="entry name" value="Sigma2 domain of RNA polymerase sigma factors"/>
    <property type="match status" value="1"/>
</dbReference>
<dbReference type="Pfam" id="PF20239">
    <property type="entry name" value="DUF6596"/>
    <property type="match status" value="1"/>
</dbReference>
<dbReference type="InterPro" id="IPR007627">
    <property type="entry name" value="RNA_pol_sigma70_r2"/>
</dbReference>
<dbReference type="AlphaFoldDB" id="A0A942E7R8"/>
<accession>A0A942E7R8</accession>
<dbReference type="SUPFAM" id="SSF88659">
    <property type="entry name" value="Sigma3 and sigma4 domains of RNA polymerase sigma factors"/>
    <property type="match status" value="1"/>
</dbReference>
<organism evidence="3 4">
    <name type="scientific">Devosia litorisediminis</name>
    <dbReference type="NCBI Taxonomy" id="2829817"/>
    <lineage>
        <taxon>Bacteria</taxon>
        <taxon>Pseudomonadati</taxon>
        <taxon>Pseudomonadota</taxon>
        <taxon>Alphaproteobacteria</taxon>
        <taxon>Hyphomicrobiales</taxon>
        <taxon>Devosiaceae</taxon>
        <taxon>Devosia</taxon>
    </lineage>
</organism>
<dbReference type="InterPro" id="IPR013325">
    <property type="entry name" value="RNA_pol_sigma_r2"/>
</dbReference>
<dbReference type="InterPro" id="IPR013324">
    <property type="entry name" value="RNA_pol_sigma_r3/r4-like"/>
</dbReference>
<dbReference type="EMBL" id="JAGXTP010000002">
    <property type="protein sequence ID" value="MBS3849648.1"/>
    <property type="molecule type" value="Genomic_DNA"/>
</dbReference>
<evidence type="ECO:0000259" key="1">
    <source>
        <dbReference type="Pfam" id="PF04542"/>
    </source>
</evidence>
<sequence length="414" mass="45440">MSQTSGLVEHFFRHEYGRVVAVLVRRFGAQHIETIEDAVQLALSKALSSWMAGGLPDNPSAWLFSVARNQLLSEFRQKAGRGRLLAAFPHEFDVPEAERPDVLMANEVQDDLLRMLFACCDDAIATEAQLVLALKVLCGFDIGEIAARLFITEATAYKRLTRARGRLKQAGFSTASVAANDYETRLPAVHAIIYLIFTEGYLSSHAERAIRKELCAEAIRLASLLVAHPAGQQPETFALLALMHLHAARMIAREDAAGGLLLLEEQDRALWDQHQIGIGLEWLAKAAQGSHFSRYHAEAGVAAEHCLAPSFAETRWERVAECYGLLEQMAPSALHRLNRAVAVGEWRGPAEGLGVLEGFEPPAWLVGSYMWAAVLADLHAGCRHVDQATHYRAQALELAPSDAVRATLARRLGG</sequence>
<dbReference type="Gene3D" id="1.10.1740.10">
    <property type="match status" value="1"/>
</dbReference>
<evidence type="ECO:0000259" key="2">
    <source>
        <dbReference type="Pfam" id="PF20239"/>
    </source>
</evidence>
<comment type="caution">
    <text evidence="3">The sequence shown here is derived from an EMBL/GenBank/DDBJ whole genome shotgun (WGS) entry which is preliminary data.</text>
</comment>
<dbReference type="GO" id="GO:0003700">
    <property type="term" value="F:DNA-binding transcription factor activity"/>
    <property type="evidence" value="ECO:0007669"/>
    <property type="project" value="InterPro"/>
</dbReference>